<protein>
    <submittedName>
        <fullName evidence="10">Acyl-CoA dehydrogenase family protein</fullName>
    </submittedName>
</protein>
<comment type="caution">
    <text evidence="10">The sequence shown here is derived from an EMBL/GenBank/DDBJ whole genome shotgun (WGS) entry which is preliminary data.</text>
</comment>
<keyword evidence="3 6" id="KW-0285">Flavoprotein</keyword>
<dbReference type="Gene3D" id="2.40.110.10">
    <property type="entry name" value="Butyryl-CoA Dehydrogenase, subunit A, domain 2"/>
    <property type="match status" value="1"/>
</dbReference>
<dbReference type="InterPro" id="IPR009100">
    <property type="entry name" value="AcylCoA_DH/oxidase_NM_dom_sf"/>
</dbReference>
<evidence type="ECO:0000256" key="4">
    <source>
        <dbReference type="ARBA" id="ARBA00022827"/>
    </source>
</evidence>
<organism evidence="10 11">
    <name type="scientific">Ruixingdingia sedimenti</name>
    <dbReference type="NCBI Taxonomy" id="3073604"/>
    <lineage>
        <taxon>Bacteria</taxon>
        <taxon>Pseudomonadati</taxon>
        <taxon>Pseudomonadota</taxon>
        <taxon>Alphaproteobacteria</taxon>
        <taxon>Rhodobacterales</taxon>
        <taxon>Paracoccaceae</taxon>
        <taxon>Ruixingdingia</taxon>
    </lineage>
</organism>
<dbReference type="Pfam" id="PF02770">
    <property type="entry name" value="Acyl-CoA_dh_M"/>
    <property type="match status" value="1"/>
</dbReference>
<dbReference type="Pfam" id="PF00441">
    <property type="entry name" value="Acyl-CoA_dh_1"/>
    <property type="match status" value="1"/>
</dbReference>
<dbReference type="PANTHER" id="PTHR43292">
    <property type="entry name" value="ACYL-COA DEHYDROGENASE"/>
    <property type="match status" value="1"/>
</dbReference>
<evidence type="ECO:0000256" key="5">
    <source>
        <dbReference type="ARBA" id="ARBA00023002"/>
    </source>
</evidence>
<feature type="domain" description="Acyl-CoA dehydrogenase/oxidase N-terminal" evidence="9">
    <location>
        <begin position="7"/>
        <end position="123"/>
    </location>
</feature>
<evidence type="ECO:0000259" key="8">
    <source>
        <dbReference type="Pfam" id="PF02770"/>
    </source>
</evidence>
<keyword evidence="4 6" id="KW-0274">FAD</keyword>
<dbReference type="InterPro" id="IPR052161">
    <property type="entry name" value="Mycobact_Acyl-CoA_DH"/>
</dbReference>
<evidence type="ECO:0000256" key="3">
    <source>
        <dbReference type="ARBA" id="ARBA00022630"/>
    </source>
</evidence>
<evidence type="ECO:0000313" key="11">
    <source>
        <dbReference type="Proteomes" id="UP001247754"/>
    </source>
</evidence>
<comment type="similarity">
    <text evidence="2 6">Belongs to the acyl-CoA dehydrogenase family.</text>
</comment>
<dbReference type="Gene3D" id="1.20.140.10">
    <property type="entry name" value="Butyryl-CoA Dehydrogenase, subunit A, domain 3"/>
    <property type="match status" value="1"/>
</dbReference>
<dbReference type="Gene3D" id="1.10.540.10">
    <property type="entry name" value="Acyl-CoA dehydrogenase/oxidase, N-terminal domain"/>
    <property type="match status" value="1"/>
</dbReference>
<evidence type="ECO:0000256" key="2">
    <source>
        <dbReference type="ARBA" id="ARBA00009347"/>
    </source>
</evidence>
<evidence type="ECO:0000259" key="9">
    <source>
        <dbReference type="Pfam" id="PF02771"/>
    </source>
</evidence>
<dbReference type="InterPro" id="IPR006091">
    <property type="entry name" value="Acyl-CoA_Oxase/DH_mid-dom"/>
</dbReference>
<keyword evidence="11" id="KW-1185">Reference proteome</keyword>
<dbReference type="InterPro" id="IPR037069">
    <property type="entry name" value="AcylCoA_DH/ox_N_sf"/>
</dbReference>
<dbReference type="InterPro" id="IPR046373">
    <property type="entry name" value="Acyl-CoA_Oxase/DH_mid-dom_sf"/>
</dbReference>
<dbReference type="PANTHER" id="PTHR43292:SF3">
    <property type="entry name" value="ACYL-COA DEHYDROGENASE FADE29"/>
    <property type="match status" value="1"/>
</dbReference>
<dbReference type="Proteomes" id="UP001247754">
    <property type="component" value="Unassembled WGS sequence"/>
</dbReference>
<feature type="domain" description="Acyl-CoA dehydrogenase/oxidase C-terminal" evidence="7">
    <location>
        <begin position="233"/>
        <end position="394"/>
    </location>
</feature>
<accession>A0ABU1F2W9</accession>
<sequence length="400" mass="44478">MDLNLSPEDIAFRHEVRAWLRANLPADITDTARRLWHIDPASMQRLQRILHARGWGAPSWPREYGGTGWTAVQRYIFDEEYCMADGPLPLMGGQGIPMVGPVIYTYGTPEQKARILPRILSGEDYWAQGFSEPGSGSDLASLRTRADRDGDGWVINGQKIWTSLAHHSNMIYMLARTDQTVKPQRGISFFVLPLDTPGITVRPIISIDRAHSLNETFFDNVRVPADALVGEPGMGWTYAKFLLGHERFSIAEIARTKRRLQRLRQIAAEIPLPGGGTLAEDARFRDRVAGLEIEMVTVERMGLRVAWEMDQGEDNMLSASILKLKGTHLLQAVLEETIEAMGMAGLAYDPRPDGAQVSPPAPDIAQGKMEQFLFLRAATIYGGSSETQKNILSKLIWAGA</sequence>
<evidence type="ECO:0000313" key="10">
    <source>
        <dbReference type="EMBL" id="MDR5651214.1"/>
    </source>
</evidence>
<dbReference type="Pfam" id="PF02771">
    <property type="entry name" value="Acyl-CoA_dh_N"/>
    <property type="match status" value="1"/>
</dbReference>
<dbReference type="InterPro" id="IPR009075">
    <property type="entry name" value="AcylCo_DH/oxidase_C"/>
</dbReference>
<name>A0ABU1F2W9_9RHOB</name>
<comment type="cofactor">
    <cofactor evidence="1 6">
        <name>FAD</name>
        <dbReference type="ChEBI" id="CHEBI:57692"/>
    </cofactor>
</comment>
<feature type="domain" description="Acyl-CoA oxidase/dehydrogenase middle" evidence="8">
    <location>
        <begin position="127"/>
        <end position="221"/>
    </location>
</feature>
<evidence type="ECO:0000259" key="7">
    <source>
        <dbReference type="Pfam" id="PF00441"/>
    </source>
</evidence>
<evidence type="ECO:0000256" key="1">
    <source>
        <dbReference type="ARBA" id="ARBA00001974"/>
    </source>
</evidence>
<dbReference type="InterPro" id="IPR013786">
    <property type="entry name" value="AcylCoA_DH/ox_N"/>
</dbReference>
<dbReference type="SUPFAM" id="SSF47203">
    <property type="entry name" value="Acyl-CoA dehydrogenase C-terminal domain-like"/>
    <property type="match status" value="1"/>
</dbReference>
<dbReference type="SUPFAM" id="SSF56645">
    <property type="entry name" value="Acyl-CoA dehydrogenase NM domain-like"/>
    <property type="match status" value="1"/>
</dbReference>
<proteinExistence type="inferred from homology"/>
<dbReference type="EMBL" id="JAVKPH010000001">
    <property type="protein sequence ID" value="MDR5651214.1"/>
    <property type="molecule type" value="Genomic_DNA"/>
</dbReference>
<reference evidence="10 11" key="1">
    <citation type="submission" date="2023-09" db="EMBL/GenBank/DDBJ databases">
        <title>Xinfangfangia sedmenti sp. nov., isolated the sedment.</title>
        <authorList>
            <person name="Xu L."/>
        </authorList>
    </citation>
    <scope>NUCLEOTIDE SEQUENCE [LARGE SCALE GENOMIC DNA]</scope>
    <source>
        <strain evidence="10 11">LG-4</strain>
    </source>
</reference>
<dbReference type="InterPro" id="IPR036250">
    <property type="entry name" value="AcylCo_DH-like_C"/>
</dbReference>
<keyword evidence="5 6" id="KW-0560">Oxidoreductase</keyword>
<dbReference type="RefSeq" id="WP_310455289.1">
    <property type="nucleotide sequence ID" value="NZ_JAVKPH010000001.1"/>
</dbReference>
<evidence type="ECO:0000256" key="6">
    <source>
        <dbReference type="RuleBase" id="RU362125"/>
    </source>
</evidence>
<gene>
    <name evidence="10" type="ORF">RGD00_01230</name>
</gene>